<dbReference type="AlphaFoldDB" id="A0A848GUN9"/>
<evidence type="ECO:0000256" key="11">
    <source>
        <dbReference type="RuleBase" id="RU003357"/>
    </source>
</evidence>
<name>A0A848GUN9_9BURK</name>
<comment type="subcellular location">
    <subcellularLocation>
        <location evidence="1 10">Cell outer membrane</location>
        <topology evidence="1 10">Multi-pass membrane protein</topology>
    </subcellularLocation>
</comment>
<organism evidence="15 16">
    <name type="scientific">Ramlibacter agri</name>
    <dbReference type="NCBI Taxonomy" id="2728837"/>
    <lineage>
        <taxon>Bacteria</taxon>
        <taxon>Pseudomonadati</taxon>
        <taxon>Pseudomonadota</taxon>
        <taxon>Betaproteobacteria</taxon>
        <taxon>Burkholderiales</taxon>
        <taxon>Comamonadaceae</taxon>
        <taxon>Ramlibacter</taxon>
    </lineage>
</organism>
<evidence type="ECO:0000256" key="1">
    <source>
        <dbReference type="ARBA" id="ARBA00004571"/>
    </source>
</evidence>
<keyword evidence="9 10" id="KW-0998">Cell outer membrane</keyword>
<evidence type="ECO:0000256" key="9">
    <source>
        <dbReference type="ARBA" id="ARBA00023237"/>
    </source>
</evidence>
<feature type="domain" description="TonB-dependent receptor-like beta-barrel" evidence="13">
    <location>
        <begin position="220"/>
        <end position="603"/>
    </location>
</feature>
<dbReference type="Pfam" id="PF00593">
    <property type="entry name" value="TonB_dep_Rec_b-barrel"/>
    <property type="match status" value="1"/>
</dbReference>
<dbReference type="EMBL" id="JABBFX010000001">
    <property type="protein sequence ID" value="NML42335.1"/>
    <property type="molecule type" value="Genomic_DNA"/>
</dbReference>
<evidence type="ECO:0000256" key="12">
    <source>
        <dbReference type="SAM" id="SignalP"/>
    </source>
</evidence>
<dbReference type="GO" id="GO:0044718">
    <property type="term" value="P:siderophore transmembrane transport"/>
    <property type="evidence" value="ECO:0007669"/>
    <property type="project" value="TreeGrafter"/>
</dbReference>
<feature type="signal peptide" evidence="12">
    <location>
        <begin position="1"/>
        <end position="27"/>
    </location>
</feature>
<keyword evidence="5 10" id="KW-0812">Transmembrane</keyword>
<dbReference type="PANTHER" id="PTHR30069:SF27">
    <property type="entry name" value="BLL4766 PROTEIN"/>
    <property type="match status" value="1"/>
</dbReference>
<evidence type="ECO:0000256" key="2">
    <source>
        <dbReference type="ARBA" id="ARBA00009810"/>
    </source>
</evidence>
<dbReference type="GO" id="GO:0015344">
    <property type="term" value="F:siderophore uptake transmembrane transporter activity"/>
    <property type="evidence" value="ECO:0007669"/>
    <property type="project" value="TreeGrafter"/>
</dbReference>
<keyword evidence="7 10" id="KW-0472">Membrane</keyword>
<dbReference type="Proteomes" id="UP000541185">
    <property type="component" value="Unassembled WGS sequence"/>
</dbReference>
<dbReference type="GO" id="GO:0009279">
    <property type="term" value="C:cell outer membrane"/>
    <property type="evidence" value="ECO:0007669"/>
    <property type="project" value="UniProtKB-SubCell"/>
</dbReference>
<accession>A0A848GUN9</accession>
<keyword evidence="12" id="KW-0732">Signal</keyword>
<feature type="domain" description="TonB-dependent receptor plug" evidence="14">
    <location>
        <begin position="59"/>
        <end position="168"/>
    </location>
</feature>
<keyword evidence="3 10" id="KW-0813">Transport</keyword>
<reference evidence="15 16" key="1">
    <citation type="submission" date="2020-04" db="EMBL/GenBank/DDBJ databases">
        <title>Ramlibacter sp. G-1-2-2 isolated from soil.</title>
        <authorList>
            <person name="Dahal R.H."/>
        </authorList>
    </citation>
    <scope>NUCLEOTIDE SEQUENCE [LARGE SCALE GENOMIC DNA]</scope>
    <source>
        <strain evidence="15 16">G-1-2-2</strain>
    </source>
</reference>
<sequence>MATRARKRWKAAAGWLALALLAAGAHAQQVAAAAGLAELSLEQLSDLPVTSVTGRPESLRTAPASVYVISSEDIRRSAATSLPEALRLAPNLQVARLNAGQYAISARGFNNSIANKLLVLVDGRVVYSAMFSGVFWDFHDLVLEDIDRIEVISGPGGTLWGANAVNGIINVITKPAGATQGTLVDATRSAHGGQEAARWGGKLGEAGRVRLYALAIDRDNTRHPNGTELDDAATKHQAGFRSDFTLPAGGLTVQGDIYRGGDDPASGAAPKLHDANLLARWESRLDNGGPYRLQAWYDLQARDEVTSFRNEAQVLDLEFTHEPLMAAGQQLLWGAGYRSGRVANDPSVLVAFMPEDRRLDWANVFAQYQRRFDRWQVTMGAKAERNTYTGVEFMPSVRAAYDHGGKATTWVALSRAVRAPSPIDRDFHFPGQAPYIINGGPDFNSEIANVLELGNRGQWGRDLSWSATLFRQQYRGLRAGTATLPALISNRIDGYVDGLEAWGQWQPAEIARFSLGYLGQRKNLHFADLPTDPTSIPNLGNDPAFQWTGRAQFDLPHRTELDLMARRVGGLPSPAVPAYTSIDLRLGWQATPRLELSLLAQNLLDERHVEFNATATASEFGRMVFLRAVLQL</sequence>
<dbReference type="Pfam" id="PF07715">
    <property type="entry name" value="Plug"/>
    <property type="match status" value="1"/>
</dbReference>
<gene>
    <name evidence="15" type="ORF">HHL11_01145</name>
</gene>
<dbReference type="PANTHER" id="PTHR30069">
    <property type="entry name" value="TONB-DEPENDENT OUTER MEMBRANE RECEPTOR"/>
    <property type="match status" value="1"/>
</dbReference>
<dbReference type="PROSITE" id="PS52016">
    <property type="entry name" value="TONB_DEPENDENT_REC_3"/>
    <property type="match status" value="1"/>
</dbReference>
<evidence type="ECO:0000256" key="10">
    <source>
        <dbReference type="PROSITE-ProRule" id="PRU01360"/>
    </source>
</evidence>
<evidence type="ECO:0000256" key="4">
    <source>
        <dbReference type="ARBA" id="ARBA00022452"/>
    </source>
</evidence>
<dbReference type="Gene3D" id="2.170.130.10">
    <property type="entry name" value="TonB-dependent receptor, plug domain"/>
    <property type="match status" value="1"/>
</dbReference>
<dbReference type="Gene3D" id="2.40.170.20">
    <property type="entry name" value="TonB-dependent receptor, beta-barrel domain"/>
    <property type="match status" value="1"/>
</dbReference>
<evidence type="ECO:0000259" key="13">
    <source>
        <dbReference type="Pfam" id="PF00593"/>
    </source>
</evidence>
<keyword evidence="6 11" id="KW-0798">TonB box</keyword>
<evidence type="ECO:0000256" key="5">
    <source>
        <dbReference type="ARBA" id="ARBA00022692"/>
    </source>
</evidence>
<comment type="similarity">
    <text evidence="2 10 11">Belongs to the TonB-dependent receptor family.</text>
</comment>
<evidence type="ECO:0000256" key="6">
    <source>
        <dbReference type="ARBA" id="ARBA00023077"/>
    </source>
</evidence>
<dbReference type="InterPro" id="IPR012910">
    <property type="entry name" value="Plug_dom"/>
</dbReference>
<evidence type="ECO:0000313" key="16">
    <source>
        <dbReference type="Proteomes" id="UP000541185"/>
    </source>
</evidence>
<evidence type="ECO:0000313" key="15">
    <source>
        <dbReference type="EMBL" id="NML42335.1"/>
    </source>
</evidence>
<evidence type="ECO:0000256" key="8">
    <source>
        <dbReference type="ARBA" id="ARBA00023170"/>
    </source>
</evidence>
<dbReference type="InterPro" id="IPR000531">
    <property type="entry name" value="Beta-barrel_TonB"/>
</dbReference>
<keyword evidence="4 10" id="KW-1134">Transmembrane beta strand</keyword>
<dbReference type="InterPro" id="IPR037066">
    <property type="entry name" value="Plug_dom_sf"/>
</dbReference>
<evidence type="ECO:0000256" key="7">
    <source>
        <dbReference type="ARBA" id="ARBA00023136"/>
    </source>
</evidence>
<comment type="caution">
    <text evidence="15">The sequence shown here is derived from an EMBL/GenBank/DDBJ whole genome shotgun (WGS) entry which is preliminary data.</text>
</comment>
<proteinExistence type="inferred from homology"/>
<evidence type="ECO:0000259" key="14">
    <source>
        <dbReference type="Pfam" id="PF07715"/>
    </source>
</evidence>
<dbReference type="InterPro" id="IPR036942">
    <property type="entry name" value="Beta-barrel_TonB_sf"/>
</dbReference>
<dbReference type="InterPro" id="IPR039426">
    <property type="entry name" value="TonB-dep_rcpt-like"/>
</dbReference>
<evidence type="ECO:0000256" key="3">
    <source>
        <dbReference type="ARBA" id="ARBA00022448"/>
    </source>
</evidence>
<protein>
    <submittedName>
        <fullName evidence="15">TonB-dependent receptor</fullName>
    </submittedName>
</protein>
<dbReference type="SUPFAM" id="SSF56935">
    <property type="entry name" value="Porins"/>
    <property type="match status" value="1"/>
</dbReference>
<keyword evidence="8 15" id="KW-0675">Receptor</keyword>
<keyword evidence="16" id="KW-1185">Reference proteome</keyword>
<dbReference type="RefSeq" id="WP_169416550.1">
    <property type="nucleotide sequence ID" value="NZ_JABBFX010000001.1"/>
</dbReference>
<feature type="chain" id="PRO_5032948216" evidence="12">
    <location>
        <begin position="28"/>
        <end position="632"/>
    </location>
</feature>